<dbReference type="Gene3D" id="3.20.110.10">
    <property type="entry name" value="Glycoside hydrolase 38, N terminal domain"/>
    <property type="match status" value="1"/>
</dbReference>
<dbReference type="PANTHER" id="PTHR41695:SF1">
    <property type="entry name" value="1,4-ALPHA-GLUCAN BRANCHING ENZYME TK1436"/>
    <property type="match status" value="1"/>
</dbReference>
<dbReference type="Pfam" id="PF09210">
    <property type="entry name" value="BE_C"/>
    <property type="match status" value="1"/>
</dbReference>
<dbReference type="InterPro" id="IPR040042">
    <property type="entry name" value="Branching_enz_MT3115-like"/>
</dbReference>
<dbReference type="InterPro" id="IPR037090">
    <property type="entry name" value="57_glycoside_trans_central"/>
</dbReference>
<sequence>MEQTVKWLETIHSRFPLPTSRFPLPASRFPAPCSFIPMHIAFLLIAHVPYLRQPGREPVGEEPLHTLIAQGLLPLVELLTDLHATGLRPRVALACSPLLTAQLSDPVVRKHFIMWMEALLERHAEALVQAEAAGDGHAAYLERFYLEWGRRRLRAFEDRFARNLPEKLRELANAHVLEPVAGVASHAYMPLLGREESVRAQLEHGVLHTSRHLGRPQGLWLPGCGWRPGLEAAIADVGLRYVIVDPSSLPDGLTPAPIWVLPKRLAAICPDEGLARHIWSDELGYPGDPLYRDPSEPSGYVARSGAPYDPYHALRRAQDHGTHFAMSLLAEAKRRPHDELILVLLDIAQIGPQWVEGSTWLQAVLTHCATHGGIQLTTPSAYLQHHQPRVTAPLNGSSWASGGDAGWQGAEAEEYWQAIHAAEAQMVHLATNYPRAQHELERVLNQAARELLLAQTSDWPALLSAGLGDEFGAGRWRTYLARFSQLATMVHRGCLNEADRFLLEQFEEEDGPFPNFNYRVFAS</sequence>
<dbReference type="SUPFAM" id="SSF88688">
    <property type="entry name" value="Families 57/38 glycoside transferase middle domain"/>
    <property type="match status" value="1"/>
</dbReference>
<dbReference type="SUPFAM" id="SSF88713">
    <property type="entry name" value="Glycoside hydrolase/deacetylase"/>
    <property type="match status" value="1"/>
</dbReference>
<dbReference type="InterPro" id="IPR027291">
    <property type="entry name" value="Glyco_hydro_38_N_sf"/>
</dbReference>
<dbReference type="Gene3D" id="1.20.1430.10">
    <property type="entry name" value="Families 57/38 glycoside transferase, middle domain"/>
    <property type="match status" value="1"/>
</dbReference>
<accession>A0A2A6RFM2</accession>
<dbReference type="InterPro" id="IPR011330">
    <property type="entry name" value="Glyco_hydro/deAcase_b/a-brl"/>
</dbReference>
<dbReference type="InterPro" id="IPR028995">
    <property type="entry name" value="Glyco_hydro_57/38_cen_sf"/>
</dbReference>
<organism evidence="6 7">
    <name type="scientific">Candidatus Viridilinea mediisalina</name>
    <dbReference type="NCBI Taxonomy" id="2024553"/>
    <lineage>
        <taxon>Bacteria</taxon>
        <taxon>Bacillati</taxon>
        <taxon>Chloroflexota</taxon>
        <taxon>Chloroflexia</taxon>
        <taxon>Chloroflexales</taxon>
        <taxon>Chloroflexineae</taxon>
        <taxon>Oscillochloridaceae</taxon>
        <taxon>Candidatus Viridilinea</taxon>
    </lineage>
</organism>
<dbReference type="GO" id="GO:0005576">
    <property type="term" value="C:extracellular region"/>
    <property type="evidence" value="ECO:0007669"/>
    <property type="project" value="TreeGrafter"/>
</dbReference>
<keyword evidence="7" id="KW-1185">Reference proteome</keyword>
<feature type="domain" description="1,4-alpha-glucan branching enzyme C-terminal" evidence="5">
    <location>
        <begin position="419"/>
        <end position="521"/>
    </location>
</feature>
<dbReference type="Proteomes" id="UP000220527">
    <property type="component" value="Unassembled WGS sequence"/>
</dbReference>
<evidence type="ECO:0000256" key="2">
    <source>
        <dbReference type="ARBA" id="ARBA00023277"/>
    </source>
</evidence>
<comment type="caution">
    <text evidence="6">The sequence shown here is derived from an EMBL/GenBank/DDBJ whole genome shotgun (WGS) entry which is preliminary data.</text>
</comment>
<evidence type="ECO:0000313" key="6">
    <source>
        <dbReference type="EMBL" id="PDW01743.1"/>
    </source>
</evidence>
<dbReference type="InterPro" id="IPR004300">
    <property type="entry name" value="Glyco_hydro_57_N"/>
</dbReference>
<evidence type="ECO:0000256" key="3">
    <source>
        <dbReference type="RuleBase" id="RU361196"/>
    </source>
</evidence>
<proteinExistence type="inferred from homology"/>
<protein>
    <recommendedName>
        <fullName evidence="8">Glycoside hydrolase</fullName>
    </recommendedName>
</protein>
<evidence type="ECO:0000256" key="1">
    <source>
        <dbReference type="ARBA" id="ARBA00006821"/>
    </source>
</evidence>
<feature type="domain" description="Glycoside hydrolase family 57 N-terminal" evidence="4">
    <location>
        <begin position="45"/>
        <end position="391"/>
    </location>
</feature>
<dbReference type="Pfam" id="PF03065">
    <property type="entry name" value="Glyco_hydro_57"/>
    <property type="match status" value="1"/>
</dbReference>
<evidence type="ECO:0008006" key="8">
    <source>
        <dbReference type="Google" id="ProtNLM"/>
    </source>
</evidence>
<evidence type="ECO:0000313" key="7">
    <source>
        <dbReference type="Proteomes" id="UP000220527"/>
    </source>
</evidence>
<dbReference type="EMBL" id="NQWI01000113">
    <property type="protein sequence ID" value="PDW01743.1"/>
    <property type="molecule type" value="Genomic_DNA"/>
</dbReference>
<keyword evidence="2 3" id="KW-0119">Carbohydrate metabolism</keyword>
<reference evidence="7" key="1">
    <citation type="submission" date="2017-08" db="EMBL/GenBank/DDBJ databases">
        <authorList>
            <person name="Grouzdev D.S."/>
            <person name="Gaisin V.A."/>
            <person name="Rysina M.S."/>
            <person name="Gorlenko V.M."/>
        </authorList>
    </citation>
    <scope>NUCLEOTIDE SEQUENCE [LARGE SCALE GENOMIC DNA]</scope>
    <source>
        <strain evidence="7">Kir15-3F</strain>
    </source>
</reference>
<dbReference type="GO" id="GO:0003844">
    <property type="term" value="F:1,4-alpha-glucan branching enzyme activity"/>
    <property type="evidence" value="ECO:0007669"/>
    <property type="project" value="InterPro"/>
</dbReference>
<dbReference type="AlphaFoldDB" id="A0A2A6RFM2"/>
<comment type="similarity">
    <text evidence="1 3">Belongs to the glycosyl hydrolase 57 family.</text>
</comment>
<gene>
    <name evidence="6" type="ORF">CJ255_17555</name>
</gene>
<dbReference type="OrthoDB" id="9803279at2"/>
<dbReference type="PANTHER" id="PTHR41695">
    <property type="entry name" value="1,4-ALPHA-GLUCAN BRANCHING ENZYME RV3031-RELATED"/>
    <property type="match status" value="1"/>
</dbReference>
<dbReference type="GO" id="GO:0030979">
    <property type="term" value="P:alpha-glucan biosynthetic process"/>
    <property type="evidence" value="ECO:0007669"/>
    <property type="project" value="InterPro"/>
</dbReference>
<evidence type="ECO:0000259" key="5">
    <source>
        <dbReference type="Pfam" id="PF09210"/>
    </source>
</evidence>
<evidence type="ECO:0000259" key="4">
    <source>
        <dbReference type="Pfam" id="PF03065"/>
    </source>
</evidence>
<dbReference type="InterPro" id="IPR015293">
    <property type="entry name" value="BE_C"/>
</dbReference>
<name>A0A2A6RFM2_9CHLR</name>